<keyword evidence="1" id="KW-0472">Membrane</keyword>
<evidence type="ECO:0000313" key="3">
    <source>
        <dbReference type="Proteomes" id="UP001362999"/>
    </source>
</evidence>
<dbReference type="Proteomes" id="UP001362999">
    <property type="component" value="Unassembled WGS sequence"/>
</dbReference>
<comment type="caution">
    <text evidence="2">The sequence shown here is derived from an EMBL/GenBank/DDBJ whole genome shotgun (WGS) entry which is preliminary data.</text>
</comment>
<evidence type="ECO:0000313" key="2">
    <source>
        <dbReference type="EMBL" id="KAK6981532.1"/>
    </source>
</evidence>
<keyword evidence="1" id="KW-1133">Transmembrane helix</keyword>
<evidence type="ECO:0000256" key="1">
    <source>
        <dbReference type="SAM" id="Phobius"/>
    </source>
</evidence>
<feature type="transmembrane region" description="Helical" evidence="1">
    <location>
        <begin position="85"/>
        <end position="104"/>
    </location>
</feature>
<organism evidence="2 3">
    <name type="scientific">Favolaschia claudopus</name>
    <dbReference type="NCBI Taxonomy" id="2862362"/>
    <lineage>
        <taxon>Eukaryota</taxon>
        <taxon>Fungi</taxon>
        <taxon>Dikarya</taxon>
        <taxon>Basidiomycota</taxon>
        <taxon>Agaricomycotina</taxon>
        <taxon>Agaricomycetes</taxon>
        <taxon>Agaricomycetidae</taxon>
        <taxon>Agaricales</taxon>
        <taxon>Marasmiineae</taxon>
        <taxon>Mycenaceae</taxon>
        <taxon>Favolaschia</taxon>
    </lineage>
</organism>
<dbReference type="EMBL" id="JAWWNJ010000149">
    <property type="protein sequence ID" value="KAK6981532.1"/>
    <property type="molecule type" value="Genomic_DNA"/>
</dbReference>
<reference evidence="2 3" key="1">
    <citation type="journal article" date="2024" name="J Genomics">
        <title>Draft genome sequencing and assembly of Favolaschia claudopus CIRM-BRFM 2984 isolated from oak limbs.</title>
        <authorList>
            <person name="Navarro D."/>
            <person name="Drula E."/>
            <person name="Chaduli D."/>
            <person name="Cazenave R."/>
            <person name="Ahrendt S."/>
            <person name="Wang J."/>
            <person name="Lipzen A."/>
            <person name="Daum C."/>
            <person name="Barry K."/>
            <person name="Grigoriev I.V."/>
            <person name="Favel A."/>
            <person name="Rosso M.N."/>
            <person name="Martin F."/>
        </authorList>
    </citation>
    <scope>NUCLEOTIDE SEQUENCE [LARGE SCALE GENOMIC DNA]</scope>
    <source>
        <strain evidence="2 3">CIRM-BRFM 2984</strain>
    </source>
</reference>
<gene>
    <name evidence="2" type="ORF">R3P38DRAFT_415535</name>
</gene>
<keyword evidence="1" id="KW-0812">Transmembrane</keyword>
<keyword evidence="3" id="KW-1185">Reference proteome</keyword>
<proteinExistence type="predicted"/>
<dbReference type="AlphaFoldDB" id="A0AAV9ZHM9"/>
<name>A0AAV9ZHM9_9AGAR</name>
<sequence>MVRCVTSDPNTVTRTCCDTVGSTATFVNKTCGCPYNDVFTADRFMQFVNCSMAHDVVSMCQNGSHSDPSFDTGAALDSRLRWNSAVIVLAVALVCGAVGIFWHGQTGQARACSDKDDCIFFVESSSLPSSQYRKCGSELEATRAG</sequence>
<accession>A0AAV9ZHM9</accession>
<protein>
    <submittedName>
        <fullName evidence="2">Uncharacterized protein</fullName>
    </submittedName>
</protein>